<feature type="domain" description="PRC-barrel" evidence="2">
    <location>
        <begin position="170"/>
        <end position="228"/>
    </location>
</feature>
<dbReference type="InterPro" id="IPR027275">
    <property type="entry name" value="PRC-brl_dom"/>
</dbReference>
<proteinExistence type="predicted"/>
<accession>A0A518BSW5</accession>
<evidence type="ECO:0000313" key="4">
    <source>
        <dbReference type="Proteomes" id="UP000316921"/>
    </source>
</evidence>
<dbReference type="RefSeq" id="WP_145070548.1">
    <property type="nucleotide sequence ID" value="NZ_CP036287.1"/>
</dbReference>
<reference evidence="3 4" key="1">
    <citation type="submission" date="2019-02" db="EMBL/GenBank/DDBJ databases">
        <title>Deep-cultivation of Planctomycetes and their phenomic and genomic characterization uncovers novel biology.</title>
        <authorList>
            <person name="Wiegand S."/>
            <person name="Jogler M."/>
            <person name="Boedeker C."/>
            <person name="Pinto D."/>
            <person name="Vollmers J."/>
            <person name="Rivas-Marin E."/>
            <person name="Kohn T."/>
            <person name="Peeters S.H."/>
            <person name="Heuer A."/>
            <person name="Rast P."/>
            <person name="Oberbeckmann S."/>
            <person name="Bunk B."/>
            <person name="Jeske O."/>
            <person name="Meyerdierks A."/>
            <person name="Storesund J.E."/>
            <person name="Kallscheuer N."/>
            <person name="Luecker S."/>
            <person name="Lage O.M."/>
            <person name="Pohl T."/>
            <person name="Merkel B.J."/>
            <person name="Hornburger P."/>
            <person name="Mueller R.-W."/>
            <person name="Bruemmer F."/>
            <person name="Labrenz M."/>
            <person name="Spormann A.M."/>
            <person name="Op den Camp H."/>
            <person name="Overmann J."/>
            <person name="Amann R."/>
            <person name="Jetten M.S.M."/>
            <person name="Mascher T."/>
            <person name="Medema M.H."/>
            <person name="Devos D.P."/>
            <person name="Kaster A.-K."/>
            <person name="Ovreas L."/>
            <person name="Rohde M."/>
            <person name="Galperin M.Y."/>
            <person name="Jogler C."/>
        </authorList>
    </citation>
    <scope>NUCLEOTIDE SEQUENCE [LARGE SCALE GENOMIC DNA]</scope>
    <source>
        <strain evidence="3 4">Pla133</strain>
    </source>
</reference>
<dbReference type="InterPro" id="IPR011033">
    <property type="entry name" value="PRC_barrel-like_sf"/>
</dbReference>
<sequence precursor="true">MQKLKRTALLTSALLASTSLTSTALTGSTVTQVTKPEEARAVTGAQVSTHRLVPLERLLGAKVFASIELERDGERAEPLAKLERMTLVARSGVLQDAILVSGGIAGLDEDERGLPLSELTWSSEQRHWVVSMTRDEFEAIEPIEHEEPTEQAEQSSETGVRAVTDPLSTADVLGHEVRAGARGPAWGPVADLFVDVETRRVRFATVKVGGVVGIGATLYPVPWAALAIEWVRDTEASTLRIVVPMTPAQLEAAPKIDADDGRTLASPTFRREVEVFFGTVPTEASS</sequence>
<dbReference type="Gene3D" id="2.30.30.240">
    <property type="entry name" value="PRC-barrel domain"/>
    <property type="match status" value="2"/>
</dbReference>
<dbReference type="Pfam" id="PF05239">
    <property type="entry name" value="PRC"/>
    <property type="match status" value="1"/>
</dbReference>
<evidence type="ECO:0000259" key="2">
    <source>
        <dbReference type="Pfam" id="PF05239"/>
    </source>
</evidence>
<feature type="signal peptide" evidence="1">
    <location>
        <begin position="1"/>
        <end position="24"/>
    </location>
</feature>
<gene>
    <name evidence="3" type="ORF">Pla133_51870</name>
</gene>
<evidence type="ECO:0000256" key="1">
    <source>
        <dbReference type="SAM" id="SignalP"/>
    </source>
</evidence>
<name>A0A518BSW5_9BACT</name>
<dbReference type="EMBL" id="CP036287">
    <property type="protein sequence ID" value="QDU70064.1"/>
    <property type="molecule type" value="Genomic_DNA"/>
</dbReference>
<evidence type="ECO:0000313" key="3">
    <source>
        <dbReference type="EMBL" id="QDU70064.1"/>
    </source>
</evidence>
<dbReference type="PANTHER" id="PTHR36505">
    <property type="entry name" value="BLR1072 PROTEIN"/>
    <property type="match status" value="1"/>
</dbReference>
<dbReference type="AlphaFoldDB" id="A0A518BSW5"/>
<dbReference type="PANTHER" id="PTHR36505:SF1">
    <property type="entry name" value="BLR1072 PROTEIN"/>
    <property type="match status" value="1"/>
</dbReference>
<dbReference type="SUPFAM" id="SSF50346">
    <property type="entry name" value="PRC-barrel domain"/>
    <property type="match status" value="1"/>
</dbReference>
<keyword evidence="1" id="KW-0732">Signal</keyword>
<organism evidence="3 4">
    <name type="scientific">Engelhardtia mirabilis</name>
    <dbReference type="NCBI Taxonomy" id="2528011"/>
    <lineage>
        <taxon>Bacteria</taxon>
        <taxon>Pseudomonadati</taxon>
        <taxon>Planctomycetota</taxon>
        <taxon>Planctomycetia</taxon>
        <taxon>Planctomycetia incertae sedis</taxon>
        <taxon>Engelhardtia</taxon>
    </lineage>
</organism>
<dbReference type="KEGG" id="pbap:Pla133_51870"/>
<feature type="chain" id="PRO_5022101774" description="PRC-barrel domain-containing protein" evidence="1">
    <location>
        <begin position="25"/>
        <end position="286"/>
    </location>
</feature>
<dbReference type="Proteomes" id="UP000316921">
    <property type="component" value="Chromosome"/>
</dbReference>
<keyword evidence="4" id="KW-1185">Reference proteome</keyword>
<protein>
    <recommendedName>
        <fullName evidence="2">PRC-barrel domain-containing protein</fullName>
    </recommendedName>
</protein>